<feature type="transmembrane region" description="Helical" evidence="2">
    <location>
        <begin position="62"/>
        <end position="87"/>
    </location>
</feature>
<dbReference type="GeneID" id="77732807"/>
<feature type="region of interest" description="Disordered" evidence="1">
    <location>
        <begin position="315"/>
        <end position="362"/>
    </location>
</feature>
<name>A0AA38H9X3_9TREE</name>
<comment type="caution">
    <text evidence="4">The sequence shown here is derived from an EMBL/GenBank/DDBJ whole genome shotgun (WGS) entry which is preliminary data.</text>
</comment>
<keyword evidence="2" id="KW-0812">Transmembrane</keyword>
<keyword evidence="2" id="KW-0472">Membrane</keyword>
<feature type="transmembrane region" description="Helical" evidence="2">
    <location>
        <begin position="248"/>
        <end position="268"/>
    </location>
</feature>
<evidence type="ECO:0000256" key="2">
    <source>
        <dbReference type="SAM" id="Phobius"/>
    </source>
</evidence>
<feature type="transmembrane region" description="Helical" evidence="2">
    <location>
        <begin position="225"/>
        <end position="242"/>
    </location>
</feature>
<reference evidence="4" key="1">
    <citation type="journal article" date="2022" name="G3 (Bethesda)">
        <title>High quality genome of the basidiomycete yeast Dioszegia hungarica PDD-24b-2 isolated from cloud water.</title>
        <authorList>
            <person name="Jarrige D."/>
            <person name="Haridas S."/>
            <person name="Bleykasten-Grosshans C."/>
            <person name="Joly M."/>
            <person name="Nadalig T."/>
            <person name="Sancelme M."/>
            <person name="Vuilleumier S."/>
            <person name="Grigoriev I.V."/>
            <person name="Amato P."/>
            <person name="Bringel F."/>
        </authorList>
    </citation>
    <scope>NUCLEOTIDE SEQUENCE</scope>
    <source>
        <strain evidence="4">PDD-24b-2</strain>
    </source>
</reference>
<dbReference type="Pfam" id="PF20152">
    <property type="entry name" value="DUF6534"/>
    <property type="match status" value="1"/>
</dbReference>
<dbReference type="Proteomes" id="UP001164286">
    <property type="component" value="Unassembled WGS sequence"/>
</dbReference>
<evidence type="ECO:0000259" key="3">
    <source>
        <dbReference type="Pfam" id="PF20152"/>
    </source>
</evidence>
<evidence type="ECO:0000256" key="1">
    <source>
        <dbReference type="SAM" id="MobiDB-lite"/>
    </source>
</evidence>
<sequence length="362" mass="40647">MASIMNNPALMEALAGKVLSADRSLNIMPFFMSGWLDSMLMGLVVAQVFTYWRFVKTDKKHIVALVFEQVLTTLASTVASGIILSWMQYLFVWNFANWLPLIEITWILRYLGVDFANVLIVHTFYIDRACRLYRHWWPAALLGPLTVGGATLGFAAEYYINTKFKYIDTEGFNDIKIKGTIYGWLSLVLASDLIITIIMTHGLYRVKTGWAHTDSRLRRVMIRCFEAQVPALISAIVNFVAWNRQFQVALVLIAVMTKVYTLGMLITLNLRASQAPVAAVNVSYPSNRQSARTSDPRSEVTDRSPIRHAQVSIDKQSWSVSSGPTAHSEIDIEMARRDDGSDEVDEKAFESTTGLTAPGKAF</sequence>
<protein>
    <recommendedName>
        <fullName evidence="3">DUF6534 domain-containing protein</fullName>
    </recommendedName>
</protein>
<feature type="compositionally biased region" description="Basic and acidic residues" evidence="1">
    <location>
        <begin position="328"/>
        <end position="339"/>
    </location>
</feature>
<feature type="compositionally biased region" description="Basic and acidic residues" evidence="1">
    <location>
        <begin position="294"/>
        <end position="305"/>
    </location>
</feature>
<dbReference type="PANTHER" id="PTHR40465">
    <property type="entry name" value="CHROMOSOME 1, WHOLE GENOME SHOTGUN SEQUENCE"/>
    <property type="match status" value="1"/>
</dbReference>
<dbReference type="AlphaFoldDB" id="A0AA38H9X3"/>
<feature type="transmembrane region" description="Helical" evidence="2">
    <location>
        <begin position="107"/>
        <end position="126"/>
    </location>
</feature>
<gene>
    <name evidence="4" type="ORF">MKK02DRAFT_45767</name>
</gene>
<proteinExistence type="predicted"/>
<feature type="region of interest" description="Disordered" evidence="1">
    <location>
        <begin position="286"/>
        <end position="305"/>
    </location>
</feature>
<dbReference type="RefSeq" id="XP_052946835.1">
    <property type="nucleotide sequence ID" value="XM_053093602.1"/>
</dbReference>
<dbReference type="EMBL" id="JAKWFO010000005">
    <property type="protein sequence ID" value="KAI9637058.1"/>
    <property type="molecule type" value="Genomic_DNA"/>
</dbReference>
<feature type="transmembrane region" description="Helical" evidence="2">
    <location>
        <begin position="138"/>
        <end position="161"/>
    </location>
</feature>
<accession>A0AA38H9X3</accession>
<feature type="transmembrane region" description="Helical" evidence="2">
    <location>
        <begin position="27"/>
        <end position="50"/>
    </location>
</feature>
<dbReference type="PANTHER" id="PTHR40465:SF1">
    <property type="entry name" value="DUF6534 DOMAIN-CONTAINING PROTEIN"/>
    <property type="match status" value="1"/>
</dbReference>
<feature type="compositionally biased region" description="Polar residues" evidence="1">
    <location>
        <begin position="315"/>
        <end position="325"/>
    </location>
</feature>
<evidence type="ECO:0000313" key="4">
    <source>
        <dbReference type="EMBL" id="KAI9637058.1"/>
    </source>
</evidence>
<keyword evidence="5" id="KW-1185">Reference proteome</keyword>
<dbReference type="InterPro" id="IPR045339">
    <property type="entry name" value="DUF6534"/>
</dbReference>
<evidence type="ECO:0000313" key="5">
    <source>
        <dbReference type="Proteomes" id="UP001164286"/>
    </source>
</evidence>
<feature type="domain" description="DUF6534" evidence="3">
    <location>
        <begin position="189"/>
        <end position="273"/>
    </location>
</feature>
<feature type="transmembrane region" description="Helical" evidence="2">
    <location>
        <begin position="181"/>
        <end position="204"/>
    </location>
</feature>
<organism evidence="4 5">
    <name type="scientific">Dioszegia hungarica</name>
    <dbReference type="NCBI Taxonomy" id="4972"/>
    <lineage>
        <taxon>Eukaryota</taxon>
        <taxon>Fungi</taxon>
        <taxon>Dikarya</taxon>
        <taxon>Basidiomycota</taxon>
        <taxon>Agaricomycotina</taxon>
        <taxon>Tremellomycetes</taxon>
        <taxon>Tremellales</taxon>
        <taxon>Bulleribasidiaceae</taxon>
        <taxon>Dioszegia</taxon>
    </lineage>
</organism>
<keyword evidence="2" id="KW-1133">Transmembrane helix</keyword>